<comment type="cofactor">
    <cofactor evidence="7">
        <name>Cu(2+)</name>
        <dbReference type="ChEBI" id="CHEBI:29036"/>
    </cofactor>
    <text evidence="7">The crystal structure with reduced Cu(1+) has also been determined.</text>
</comment>
<comment type="subcellular location">
    <subcellularLocation>
        <location evidence="1">Membrane</location>
    </subcellularLocation>
</comment>
<feature type="binding site" evidence="7">
    <location>
        <position position="96"/>
    </location>
    <ligand>
        <name>Cu cation</name>
        <dbReference type="ChEBI" id="CHEBI:23378"/>
    </ligand>
</feature>
<evidence type="ECO:0000256" key="6">
    <source>
        <dbReference type="ARBA" id="ARBA00023136"/>
    </source>
</evidence>
<dbReference type="PANTHER" id="PTHR34192">
    <property type="entry name" value="PLASTOCYANIN MAJOR ISOFORM, CHLOROPLASTIC-RELATED"/>
    <property type="match status" value="1"/>
</dbReference>
<dbReference type="Proteomes" id="UP001208186">
    <property type="component" value="Unassembled WGS sequence"/>
</dbReference>
<dbReference type="GO" id="GO:0005507">
    <property type="term" value="F:copper ion binding"/>
    <property type="evidence" value="ECO:0007669"/>
    <property type="project" value="InterPro"/>
</dbReference>
<dbReference type="NCBIfam" id="TIGR03102">
    <property type="entry name" value="halo_cynanin"/>
    <property type="match status" value="1"/>
</dbReference>
<dbReference type="EMBL" id="JAOPKD010000008">
    <property type="protein sequence ID" value="MCU4727205.1"/>
    <property type="molecule type" value="Genomic_DNA"/>
</dbReference>
<evidence type="ECO:0000313" key="13">
    <source>
        <dbReference type="Proteomes" id="UP001209746"/>
    </source>
</evidence>
<keyword evidence="8" id="KW-1133">Transmembrane helix</keyword>
<keyword evidence="12" id="KW-1185">Reference proteome</keyword>
<evidence type="ECO:0000256" key="7">
    <source>
        <dbReference type="PIRSR" id="PIRSR602387-1"/>
    </source>
</evidence>
<evidence type="ECO:0000256" key="1">
    <source>
        <dbReference type="ARBA" id="ARBA00004370"/>
    </source>
</evidence>
<evidence type="ECO:0000313" key="11">
    <source>
        <dbReference type="EMBL" id="MCU4727205.1"/>
    </source>
</evidence>
<keyword evidence="2" id="KW-0813">Transport</keyword>
<dbReference type="Proteomes" id="UP001209746">
    <property type="component" value="Unassembled WGS sequence"/>
</dbReference>
<dbReference type="RefSeq" id="WP_315909102.1">
    <property type="nucleotide sequence ID" value="NZ_JAOPKC010000009.1"/>
</dbReference>
<keyword evidence="4" id="KW-0249">Electron transport</keyword>
<evidence type="ECO:0000256" key="8">
    <source>
        <dbReference type="SAM" id="Phobius"/>
    </source>
</evidence>
<keyword evidence="5 7" id="KW-0186">Copper</keyword>
<keyword evidence="8" id="KW-0812">Transmembrane</keyword>
<accession>A0AAE3IF49</accession>
<evidence type="ECO:0000313" key="10">
    <source>
        <dbReference type="EMBL" id="MCU4718347.1"/>
    </source>
</evidence>
<keyword evidence="6 8" id="KW-0472">Membrane</keyword>
<comment type="caution">
    <text evidence="11">The sequence shown here is derived from an EMBL/GenBank/DDBJ whole genome shotgun (WGS) entry which is preliminary data.</text>
</comment>
<evidence type="ECO:0000259" key="9">
    <source>
        <dbReference type="Pfam" id="PF00127"/>
    </source>
</evidence>
<protein>
    <submittedName>
        <fullName evidence="11">Halocyanin domain-containing protein</fullName>
    </submittedName>
</protein>
<dbReference type="SUPFAM" id="SSF49503">
    <property type="entry name" value="Cupredoxins"/>
    <property type="match status" value="1"/>
</dbReference>
<feature type="domain" description="Blue (type 1) copper" evidence="9">
    <location>
        <begin position="60"/>
        <end position="146"/>
    </location>
</feature>
<dbReference type="Pfam" id="PF00127">
    <property type="entry name" value="Copper-bind"/>
    <property type="match status" value="1"/>
</dbReference>
<organism evidence="11 13">
    <name type="scientific">Halapricum hydrolyticum</name>
    <dbReference type="NCBI Taxonomy" id="2979991"/>
    <lineage>
        <taxon>Archaea</taxon>
        <taxon>Methanobacteriati</taxon>
        <taxon>Methanobacteriota</taxon>
        <taxon>Stenosarchaea group</taxon>
        <taxon>Halobacteria</taxon>
        <taxon>Halobacteriales</taxon>
        <taxon>Haloarculaceae</taxon>
        <taxon>Halapricum</taxon>
    </lineage>
</organism>
<dbReference type="InterPro" id="IPR006311">
    <property type="entry name" value="TAT_signal"/>
</dbReference>
<dbReference type="InterPro" id="IPR000923">
    <property type="entry name" value="BlueCu_1"/>
</dbReference>
<dbReference type="PRINTS" id="PR00157">
    <property type="entry name" value="PLASTOCYANIN"/>
</dbReference>
<reference evidence="11" key="1">
    <citation type="submission" date="2023-02" db="EMBL/GenBank/DDBJ databases">
        <title>Enrichment on poylsaccharides allowed isolation of novel metabolic and taxonomic groups of Haloarchaea.</title>
        <authorList>
            <person name="Sorokin D.Y."/>
            <person name="Elcheninov A.G."/>
            <person name="Khizhniak T.V."/>
            <person name="Kolganova T.V."/>
            <person name="Kublanov I.V."/>
        </authorList>
    </citation>
    <scope>NUCLEOTIDE SEQUENCE</scope>
    <source>
        <strain evidence="10 12">HArc-curdl5-1</strain>
        <strain evidence="11">HArc-curdl7</strain>
    </source>
</reference>
<dbReference type="AlphaFoldDB" id="A0AAE3IF49"/>
<feature type="binding site" evidence="7">
    <location>
        <position position="135"/>
    </location>
    <ligand>
        <name>Cu cation</name>
        <dbReference type="ChEBI" id="CHEBI:23378"/>
    </ligand>
</feature>
<dbReference type="EMBL" id="JAOPKC010000009">
    <property type="protein sequence ID" value="MCU4718347.1"/>
    <property type="molecule type" value="Genomic_DNA"/>
</dbReference>
<evidence type="ECO:0000256" key="3">
    <source>
        <dbReference type="ARBA" id="ARBA00022723"/>
    </source>
</evidence>
<dbReference type="CDD" id="cd04220">
    <property type="entry name" value="Halocyanin"/>
    <property type="match status" value="1"/>
</dbReference>
<feature type="binding site" evidence="7">
    <location>
        <position position="132"/>
    </location>
    <ligand>
        <name>Cu cation</name>
        <dbReference type="ChEBI" id="CHEBI:23378"/>
    </ligand>
</feature>
<evidence type="ECO:0000256" key="4">
    <source>
        <dbReference type="ARBA" id="ARBA00022982"/>
    </source>
</evidence>
<dbReference type="PANTHER" id="PTHR34192:SF10">
    <property type="entry name" value="PLASTOCYANIN MAJOR ISOFORM, CHLOROPLASTIC-RELATED"/>
    <property type="match status" value="1"/>
</dbReference>
<sequence>MHRRDFLRTAGGAAGGAGALAASGSATAQAAEQPDYGGYLSGANGFDGSTVDLRGQDAVTIAVGAGSSGYTFDPAAVWVDPGTTIVWEWTGEGGAHNVVGENTDFTSGDTIDQEGYTYERTFEESGIVTYYCNPHQDLGMLGAIAVGDDVPTVEVEAGGGAQSPEEMGVPFQPHFVGIATLLMLGMTFVYTFFFLKYGESAHTSGGRN</sequence>
<dbReference type="GO" id="GO:0009055">
    <property type="term" value="F:electron transfer activity"/>
    <property type="evidence" value="ECO:0007669"/>
    <property type="project" value="InterPro"/>
</dbReference>
<dbReference type="InterPro" id="IPR008972">
    <property type="entry name" value="Cupredoxin"/>
</dbReference>
<evidence type="ECO:0000313" key="12">
    <source>
        <dbReference type="Proteomes" id="UP001208186"/>
    </source>
</evidence>
<dbReference type="InterPro" id="IPR017533">
    <property type="entry name" value="Halocyanin"/>
</dbReference>
<gene>
    <name evidence="11" type="ORF">OB914_09510</name>
    <name evidence="10" type="ORF">OB916_09770</name>
</gene>
<evidence type="ECO:0000256" key="2">
    <source>
        <dbReference type="ARBA" id="ARBA00022448"/>
    </source>
</evidence>
<feature type="transmembrane region" description="Helical" evidence="8">
    <location>
        <begin position="175"/>
        <end position="195"/>
    </location>
</feature>
<name>A0AAE3IF49_9EURY</name>
<dbReference type="PROSITE" id="PS51318">
    <property type="entry name" value="TAT"/>
    <property type="match status" value="1"/>
</dbReference>
<dbReference type="InterPro" id="IPR002387">
    <property type="entry name" value="Plastocyanin"/>
</dbReference>
<dbReference type="GO" id="GO:0016020">
    <property type="term" value="C:membrane"/>
    <property type="evidence" value="ECO:0007669"/>
    <property type="project" value="UniProtKB-SubCell"/>
</dbReference>
<proteinExistence type="predicted"/>
<feature type="binding site" evidence="7">
    <location>
        <position position="140"/>
    </location>
    <ligand>
        <name>Cu cation</name>
        <dbReference type="ChEBI" id="CHEBI:23378"/>
    </ligand>
</feature>
<evidence type="ECO:0000256" key="5">
    <source>
        <dbReference type="ARBA" id="ARBA00023008"/>
    </source>
</evidence>
<dbReference type="Gene3D" id="2.60.40.420">
    <property type="entry name" value="Cupredoxins - blue copper proteins"/>
    <property type="match status" value="1"/>
</dbReference>
<keyword evidence="3 7" id="KW-0479">Metal-binding</keyword>